<reference evidence="1 2" key="1">
    <citation type="submission" date="2019-02" db="EMBL/GenBank/DDBJ databases">
        <title>Deep-cultivation of Planctomycetes and their phenomic and genomic characterization uncovers novel biology.</title>
        <authorList>
            <person name="Wiegand S."/>
            <person name="Jogler M."/>
            <person name="Boedeker C."/>
            <person name="Pinto D."/>
            <person name="Vollmers J."/>
            <person name="Rivas-Marin E."/>
            <person name="Kohn T."/>
            <person name="Peeters S.H."/>
            <person name="Heuer A."/>
            <person name="Rast P."/>
            <person name="Oberbeckmann S."/>
            <person name="Bunk B."/>
            <person name="Jeske O."/>
            <person name="Meyerdierks A."/>
            <person name="Storesund J.E."/>
            <person name="Kallscheuer N."/>
            <person name="Luecker S."/>
            <person name="Lage O.M."/>
            <person name="Pohl T."/>
            <person name="Merkel B.J."/>
            <person name="Hornburger P."/>
            <person name="Mueller R.-W."/>
            <person name="Bruemmer F."/>
            <person name="Labrenz M."/>
            <person name="Spormann A.M."/>
            <person name="Op Den Camp H."/>
            <person name="Overmann J."/>
            <person name="Amann R."/>
            <person name="Jetten M.S.M."/>
            <person name="Mascher T."/>
            <person name="Medema M.H."/>
            <person name="Devos D.P."/>
            <person name="Kaster A.-K."/>
            <person name="Ovreas L."/>
            <person name="Rohde M."/>
            <person name="Galperin M.Y."/>
            <person name="Jogler C."/>
        </authorList>
    </citation>
    <scope>NUCLEOTIDE SEQUENCE [LARGE SCALE GENOMIC DNA]</scope>
    <source>
        <strain evidence="1 2">Pla100</strain>
    </source>
</reference>
<dbReference type="OrthoDB" id="292018at2"/>
<protein>
    <recommendedName>
        <fullName evidence="3">HTH cro/C1-type domain-containing protein</fullName>
    </recommendedName>
</protein>
<dbReference type="Proteomes" id="UP000316213">
    <property type="component" value="Unassembled WGS sequence"/>
</dbReference>
<proteinExistence type="predicted"/>
<dbReference type="EMBL" id="SJPM01000006">
    <property type="protein sequence ID" value="TWT95772.1"/>
    <property type="molecule type" value="Genomic_DNA"/>
</dbReference>
<accession>A0A5C6A706</accession>
<dbReference type="RefSeq" id="WP_146578779.1">
    <property type="nucleotide sequence ID" value="NZ_SJPM01000006.1"/>
</dbReference>
<name>A0A5C6A706_9BACT</name>
<sequence length="97" mass="10483">MPKEVPTKRVQRRIDVTEYGIDFNAILEEIRPHLSGSHAEIGQKANMPATSVCNSLNGSVKLSLGMLASLAHASGGKLVVAYKPPKKRASTKQGEDR</sequence>
<keyword evidence="2" id="KW-1185">Reference proteome</keyword>
<evidence type="ECO:0000313" key="2">
    <source>
        <dbReference type="Proteomes" id="UP000316213"/>
    </source>
</evidence>
<dbReference type="AlphaFoldDB" id="A0A5C6A706"/>
<organism evidence="1 2">
    <name type="scientific">Neorhodopirellula pilleata</name>
    <dbReference type="NCBI Taxonomy" id="2714738"/>
    <lineage>
        <taxon>Bacteria</taxon>
        <taxon>Pseudomonadati</taxon>
        <taxon>Planctomycetota</taxon>
        <taxon>Planctomycetia</taxon>
        <taxon>Pirellulales</taxon>
        <taxon>Pirellulaceae</taxon>
        <taxon>Neorhodopirellula</taxon>
    </lineage>
</organism>
<evidence type="ECO:0008006" key="3">
    <source>
        <dbReference type="Google" id="ProtNLM"/>
    </source>
</evidence>
<comment type="caution">
    <text evidence="1">The sequence shown here is derived from an EMBL/GenBank/DDBJ whole genome shotgun (WGS) entry which is preliminary data.</text>
</comment>
<gene>
    <name evidence="1" type="ORF">Pla100_34140</name>
</gene>
<evidence type="ECO:0000313" key="1">
    <source>
        <dbReference type="EMBL" id="TWT95772.1"/>
    </source>
</evidence>